<evidence type="ECO:0000256" key="1">
    <source>
        <dbReference type="ARBA" id="ARBA00008857"/>
    </source>
</evidence>
<comment type="similarity">
    <text evidence="1">Belongs to the 'phage' integrase family.</text>
</comment>
<dbReference type="SUPFAM" id="SSF56349">
    <property type="entry name" value="DNA breaking-rejoining enzymes"/>
    <property type="match status" value="1"/>
</dbReference>
<keyword evidence="4" id="KW-0233">DNA recombination</keyword>
<keyword evidence="3" id="KW-0238">DNA-binding</keyword>
<dbReference type="InterPro" id="IPR013762">
    <property type="entry name" value="Integrase-like_cat_sf"/>
</dbReference>
<dbReference type="InterPro" id="IPR050808">
    <property type="entry name" value="Phage_Integrase"/>
</dbReference>
<dbReference type="GO" id="GO:0003677">
    <property type="term" value="F:DNA binding"/>
    <property type="evidence" value="ECO:0007669"/>
    <property type="project" value="UniProtKB-KW"/>
</dbReference>
<evidence type="ECO:0000256" key="2">
    <source>
        <dbReference type="ARBA" id="ARBA00022908"/>
    </source>
</evidence>
<keyword evidence="2" id="KW-0229">DNA integration</keyword>
<gene>
    <name evidence="5" type="ORF">GON04_21865</name>
</gene>
<evidence type="ECO:0000313" key="6">
    <source>
        <dbReference type="Proteomes" id="UP000469385"/>
    </source>
</evidence>
<evidence type="ECO:0000256" key="4">
    <source>
        <dbReference type="ARBA" id="ARBA00023172"/>
    </source>
</evidence>
<name>A0A6N8IZX7_9BURK</name>
<dbReference type="InterPro" id="IPR011010">
    <property type="entry name" value="DNA_brk_join_enz"/>
</dbReference>
<keyword evidence="6" id="KW-1185">Reference proteome</keyword>
<dbReference type="Proteomes" id="UP000469385">
    <property type="component" value="Unassembled WGS sequence"/>
</dbReference>
<comment type="caution">
    <text evidence="5">The sequence shown here is derived from an EMBL/GenBank/DDBJ whole genome shotgun (WGS) entry which is preliminary data.</text>
</comment>
<sequence>MTRPREVADGLPYRVYERYGKRVYSIGYKLPSNKWAFSYQCKVTDRRGIAIARKKAILESQNVTNDAPIGAFAGLVNAWFAWQEAMPQANGHKRAESTINENRREANNLVRAWGHFEPREITKKMGADYLEACFATRPKKGNKEMALASVILEWGAGKGLLETNPLANLVKNIVRSDVPKRRVSAEELKRAVETGRKMGGACHIVAMGLKTAWLCVRRSVEVRALTVEGITAEGIKWSDGKDPTKPAALIEWSDDLREAINETLAIKRFEDAGTMYLFGNMRGQRYTKGGWKKILHNLMTECERVAKLEGKPFAKFSLQDCRPMGVTDKLEKGHTDVKDATLHSSDKMIAATYDRRRVRRATPVT</sequence>
<dbReference type="GO" id="GO:0015074">
    <property type="term" value="P:DNA integration"/>
    <property type="evidence" value="ECO:0007669"/>
    <property type="project" value="UniProtKB-KW"/>
</dbReference>
<accession>A0A6N8IZX7</accession>
<dbReference type="PANTHER" id="PTHR30629">
    <property type="entry name" value="PROPHAGE INTEGRASE"/>
    <property type="match status" value="1"/>
</dbReference>
<reference evidence="5 6" key="1">
    <citation type="submission" date="2019-12" db="EMBL/GenBank/DDBJ databases">
        <authorList>
            <person name="Huq M.A."/>
        </authorList>
    </citation>
    <scope>NUCLEOTIDE SEQUENCE [LARGE SCALE GENOMIC DNA]</scope>
    <source>
        <strain evidence="5 6">MAH-25</strain>
    </source>
</reference>
<dbReference type="EMBL" id="WSEL01000009">
    <property type="protein sequence ID" value="MVQ32122.1"/>
    <property type="molecule type" value="Genomic_DNA"/>
</dbReference>
<dbReference type="AlphaFoldDB" id="A0A6N8IZX7"/>
<evidence type="ECO:0000313" key="5">
    <source>
        <dbReference type="EMBL" id="MVQ32122.1"/>
    </source>
</evidence>
<evidence type="ECO:0000256" key="3">
    <source>
        <dbReference type="ARBA" id="ARBA00023125"/>
    </source>
</evidence>
<dbReference type="Gene3D" id="1.10.150.130">
    <property type="match status" value="1"/>
</dbReference>
<evidence type="ECO:0008006" key="7">
    <source>
        <dbReference type="Google" id="ProtNLM"/>
    </source>
</evidence>
<protein>
    <recommendedName>
        <fullName evidence="7">Integrase</fullName>
    </recommendedName>
</protein>
<dbReference type="InterPro" id="IPR010998">
    <property type="entry name" value="Integrase_recombinase_N"/>
</dbReference>
<organism evidence="5 6">
    <name type="scientific">Ramlibacter pinisoli</name>
    <dbReference type="NCBI Taxonomy" id="2682844"/>
    <lineage>
        <taxon>Bacteria</taxon>
        <taxon>Pseudomonadati</taxon>
        <taxon>Pseudomonadota</taxon>
        <taxon>Betaproteobacteria</taxon>
        <taxon>Burkholderiales</taxon>
        <taxon>Comamonadaceae</taxon>
        <taxon>Ramlibacter</taxon>
    </lineage>
</organism>
<proteinExistence type="inferred from homology"/>
<dbReference type="GO" id="GO:0006310">
    <property type="term" value="P:DNA recombination"/>
    <property type="evidence" value="ECO:0007669"/>
    <property type="project" value="UniProtKB-KW"/>
</dbReference>
<dbReference type="PANTHER" id="PTHR30629:SF2">
    <property type="entry name" value="PROPHAGE INTEGRASE INTS-RELATED"/>
    <property type="match status" value="1"/>
</dbReference>
<dbReference type="Gene3D" id="1.10.443.10">
    <property type="entry name" value="Intergrase catalytic core"/>
    <property type="match status" value="1"/>
</dbReference>
<dbReference type="RefSeq" id="WP_157400111.1">
    <property type="nucleotide sequence ID" value="NZ_WSEL01000009.1"/>
</dbReference>